<accession>A0ABT9SDP4</accession>
<feature type="domain" description="KaiB" evidence="1">
    <location>
        <begin position="16"/>
        <end position="96"/>
    </location>
</feature>
<dbReference type="PANTHER" id="PTHR41709">
    <property type="entry name" value="KAIB-LIKE PROTEIN 1"/>
    <property type="match status" value="1"/>
</dbReference>
<gene>
    <name evidence="2" type="ORF">J2W36_004761</name>
</gene>
<reference evidence="2 3" key="1">
    <citation type="submission" date="2023-07" db="EMBL/GenBank/DDBJ databases">
        <title>Sorghum-associated microbial communities from plants grown in Nebraska, USA.</title>
        <authorList>
            <person name="Schachtman D."/>
        </authorList>
    </citation>
    <scope>NUCLEOTIDE SEQUENCE [LARGE SCALE GENOMIC DNA]</scope>
    <source>
        <strain evidence="2 3">DS1607</strain>
    </source>
</reference>
<dbReference type="InterPro" id="IPR036249">
    <property type="entry name" value="Thioredoxin-like_sf"/>
</dbReference>
<proteinExistence type="predicted"/>
<evidence type="ECO:0000313" key="3">
    <source>
        <dbReference type="Proteomes" id="UP001226867"/>
    </source>
</evidence>
<evidence type="ECO:0000313" key="2">
    <source>
        <dbReference type="EMBL" id="MDP9902484.1"/>
    </source>
</evidence>
<sequence>MNQVQQTGAMEGRQLELYVAGDTLPSKQARGNLEEIVRHLEGPTTVTVIDVQKDAKAAFARRIFTTPSLVCIHDTQKILIIGNLADRERVIQRLSRF</sequence>
<dbReference type="InterPro" id="IPR039022">
    <property type="entry name" value="KaiB-like"/>
</dbReference>
<dbReference type="SMART" id="SM01248">
    <property type="entry name" value="KaiB"/>
    <property type="match status" value="1"/>
</dbReference>
<name>A0ABT9SDP4_9BURK</name>
<keyword evidence="3" id="KW-1185">Reference proteome</keyword>
<dbReference type="Gene3D" id="3.40.30.10">
    <property type="entry name" value="Glutaredoxin"/>
    <property type="match status" value="1"/>
</dbReference>
<dbReference type="Proteomes" id="UP001226867">
    <property type="component" value="Unassembled WGS sequence"/>
</dbReference>
<protein>
    <recommendedName>
        <fullName evidence="1">KaiB domain-containing protein</fullName>
    </recommendedName>
</protein>
<evidence type="ECO:0000259" key="1">
    <source>
        <dbReference type="SMART" id="SM01248"/>
    </source>
</evidence>
<dbReference type="Pfam" id="PF07689">
    <property type="entry name" value="KaiB"/>
    <property type="match status" value="1"/>
</dbReference>
<dbReference type="EMBL" id="JAUSRO010000018">
    <property type="protein sequence ID" value="MDP9902484.1"/>
    <property type="molecule type" value="Genomic_DNA"/>
</dbReference>
<dbReference type="PANTHER" id="PTHR41709:SF2">
    <property type="entry name" value="CIRCADIAN CLOCK PROTEIN KAIB2"/>
    <property type="match status" value="1"/>
</dbReference>
<dbReference type="RefSeq" id="WP_307692220.1">
    <property type="nucleotide sequence ID" value="NZ_JAUSRO010000018.1"/>
</dbReference>
<dbReference type="SUPFAM" id="SSF52833">
    <property type="entry name" value="Thioredoxin-like"/>
    <property type="match status" value="1"/>
</dbReference>
<dbReference type="InterPro" id="IPR011649">
    <property type="entry name" value="KaiB_domain"/>
</dbReference>
<comment type="caution">
    <text evidence="2">The sequence shown here is derived from an EMBL/GenBank/DDBJ whole genome shotgun (WGS) entry which is preliminary data.</text>
</comment>
<organism evidence="2 3">
    <name type="scientific">Variovorax ginsengisoli</name>
    <dbReference type="NCBI Taxonomy" id="363844"/>
    <lineage>
        <taxon>Bacteria</taxon>
        <taxon>Pseudomonadati</taxon>
        <taxon>Pseudomonadota</taxon>
        <taxon>Betaproteobacteria</taxon>
        <taxon>Burkholderiales</taxon>
        <taxon>Comamonadaceae</taxon>
        <taxon>Variovorax</taxon>
    </lineage>
</organism>